<feature type="compositionally biased region" description="Low complexity" evidence="1">
    <location>
        <begin position="306"/>
        <end position="329"/>
    </location>
</feature>
<evidence type="ECO:0000313" key="3">
    <source>
        <dbReference type="Proteomes" id="UP000001058"/>
    </source>
</evidence>
<name>D8TMC5_VOLCA</name>
<feature type="region of interest" description="Disordered" evidence="1">
    <location>
        <begin position="288"/>
        <end position="378"/>
    </location>
</feature>
<proteinExistence type="predicted"/>
<dbReference type="InParanoid" id="D8TMC5"/>
<dbReference type="EMBL" id="GL378327">
    <property type="protein sequence ID" value="EFJ51477.1"/>
    <property type="molecule type" value="Genomic_DNA"/>
</dbReference>
<evidence type="ECO:0000256" key="1">
    <source>
        <dbReference type="SAM" id="MobiDB-lite"/>
    </source>
</evidence>
<feature type="region of interest" description="Disordered" evidence="1">
    <location>
        <begin position="574"/>
        <end position="626"/>
    </location>
</feature>
<feature type="region of interest" description="Disordered" evidence="1">
    <location>
        <begin position="904"/>
        <end position="927"/>
    </location>
</feature>
<accession>D8TMC5</accession>
<feature type="region of interest" description="Disordered" evidence="1">
    <location>
        <begin position="1367"/>
        <end position="1397"/>
    </location>
</feature>
<feature type="region of interest" description="Disordered" evidence="1">
    <location>
        <begin position="497"/>
        <end position="523"/>
    </location>
</feature>
<organism evidence="3">
    <name type="scientific">Volvox carteri f. nagariensis</name>
    <dbReference type="NCBI Taxonomy" id="3068"/>
    <lineage>
        <taxon>Eukaryota</taxon>
        <taxon>Viridiplantae</taxon>
        <taxon>Chlorophyta</taxon>
        <taxon>core chlorophytes</taxon>
        <taxon>Chlorophyceae</taxon>
        <taxon>CS clade</taxon>
        <taxon>Chlamydomonadales</taxon>
        <taxon>Volvocaceae</taxon>
        <taxon>Volvox</taxon>
    </lineage>
</organism>
<keyword evidence="3" id="KW-1185">Reference proteome</keyword>
<feature type="compositionally biased region" description="Low complexity" evidence="1">
    <location>
        <begin position="75"/>
        <end position="85"/>
    </location>
</feature>
<feature type="region of interest" description="Disordered" evidence="1">
    <location>
        <begin position="1199"/>
        <end position="1237"/>
    </location>
</feature>
<feature type="compositionally biased region" description="Low complexity" evidence="1">
    <location>
        <begin position="1261"/>
        <end position="1280"/>
    </location>
</feature>
<feature type="region of interest" description="Disordered" evidence="1">
    <location>
        <begin position="71"/>
        <end position="103"/>
    </location>
</feature>
<feature type="region of interest" description="Disordered" evidence="1">
    <location>
        <begin position="1934"/>
        <end position="1954"/>
    </location>
</feature>
<feature type="compositionally biased region" description="Low complexity" evidence="1">
    <location>
        <begin position="349"/>
        <end position="363"/>
    </location>
</feature>
<dbReference type="RefSeq" id="XP_002947429.1">
    <property type="nucleotide sequence ID" value="XM_002947383.1"/>
</dbReference>
<dbReference type="Proteomes" id="UP000001058">
    <property type="component" value="Unassembled WGS sequence"/>
</dbReference>
<dbReference type="OrthoDB" id="552454at2759"/>
<feature type="region of interest" description="Disordered" evidence="1">
    <location>
        <begin position="1261"/>
        <end position="1291"/>
    </location>
</feature>
<reference evidence="2 3" key="1">
    <citation type="journal article" date="2010" name="Science">
        <title>Genomic analysis of organismal complexity in the multicellular green alga Volvox carteri.</title>
        <authorList>
            <person name="Prochnik S.E."/>
            <person name="Umen J."/>
            <person name="Nedelcu A.M."/>
            <person name="Hallmann A."/>
            <person name="Miller S.M."/>
            <person name="Nishii I."/>
            <person name="Ferris P."/>
            <person name="Kuo A."/>
            <person name="Mitros T."/>
            <person name="Fritz-Laylin L.K."/>
            <person name="Hellsten U."/>
            <person name="Chapman J."/>
            <person name="Simakov O."/>
            <person name="Rensing S.A."/>
            <person name="Terry A."/>
            <person name="Pangilinan J."/>
            <person name="Kapitonov V."/>
            <person name="Jurka J."/>
            <person name="Salamov A."/>
            <person name="Shapiro H."/>
            <person name="Schmutz J."/>
            <person name="Grimwood J."/>
            <person name="Lindquist E."/>
            <person name="Lucas S."/>
            <person name="Grigoriev I.V."/>
            <person name="Schmitt R."/>
            <person name="Kirk D."/>
            <person name="Rokhsar D.S."/>
        </authorList>
    </citation>
    <scope>NUCLEOTIDE SEQUENCE [LARGE SCALE GENOMIC DNA]</scope>
    <source>
        <strain evidence="3">f. Nagariensis / Eve</strain>
    </source>
</reference>
<dbReference type="GeneID" id="9624862"/>
<feature type="region of interest" description="Disordered" evidence="1">
    <location>
        <begin position="974"/>
        <end position="1026"/>
    </location>
</feature>
<dbReference type="KEGG" id="vcn:VOLCADRAFT_87825"/>
<protein>
    <submittedName>
        <fullName evidence="2">Uncharacterized protein</fullName>
    </submittedName>
</protein>
<feature type="region of interest" description="Disordered" evidence="1">
    <location>
        <begin position="1603"/>
        <end position="1627"/>
    </location>
</feature>
<gene>
    <name evidence="2" type="ORF">VOLCADRAFT_87825</name>
</gene>
<evidence type="ECO:0000313" key="2">
    <source>
        <dbReference type="EMBL" id="EFJ51477.1"/>
    </source>
</evidence>
<sequence length="2174" mass="223305">MTDVICEICGYDGAADWLLICRNSDRCCRGRHLYCVDNVKLPSQPPTDLSVYGSVECSLCSSTTVQASAGKKRGTAAAAAGNKTTSQRSKRSAHEPASGTHAVSSLHQTYTATANTGPADAAAARDQVFGSAGSVFARPEAQKEIAGGVGEDAGTGTGKISPRTGGFSLGHDADQVRPRQLYLVPHTGPGQPQQARPATATATAIAAGVADQKPQPQSQLQDFDFAFVDSSPLPHPRNATATGSAQVRGPSATGSVSQGGAGAAAGASAAAVAGKLAGATAEADGYLDAENSDSDSRPHKRAKVQGVASAAKVQARASAGRPMTQQPSESQEHQSHNQRVAAFGSGPFSAKAAPPSAAAPAPARNHVAQGKPGSLSERYKGQLRDVGRHTQMTDGSLPGMPQRSLKSVANPAAIAAAAAAGGAAAPRLDKQLDPDLSAFDDLSSPPQKVAGPHGSRGPAPAGRVVSSAGIRPGLYLATEASAGGALKQRQGVPAASGVGRLPLGLPSNGMGARVQGRPMSMGSRPDRGALMGPVAGGIGSRVPPAPGARAVRPVLPAARTFGASFDIQQALGGNKGAGSMGGTGPSAPVLPSGSTPSGMLDNMGSVGSLGSRVSTSTGPLGRGKRRDTRRVELWVCMLPLKVDPELLASVSKDQKDQVLGLTMQSITPHQSMVRLCNLLSSTVFSEGDLKWSIMQGDGQGGVPPTITETRDPGAAALTPPRRFYQSYAPCETCLVMLPTMTIGKGYDWFTKLLSKLKAEGCLLAVELAFLTPAHLARDPVLARLLSAQASDRGGRVADPAGPFRLYFMPHQVPIDGFDFDNGVIDCLLCLTGSRKHVHVMSIWDPTPASARGIKGILRSSDKAPTPKKRVDFEIKDGNDHEHGRLLREKEGYALKHTTALEGPAAGAYSGGQASTSRNNAADGVKGIKSSDGVINERADAADAGEAQSNADLAALTDTRFPARGVTARTQVPFGVGGTASGAPNSARTGPPAGDLAGSTGLCQRASDGSNGGGGGSGAQLEAQSDAAVPVASSIEAMDMDMAVGAGSQEVPTGADAMAVHEQGAASRTAAAAALPQAGATVDTEAAAAGAPPEGAGQQKQQIQIKLEQIEESGPASCKLQGVSFDGGGAAATGDGRRRKEIDIIPCEGRSRHAPPAGALGAAAAAAAANATTGTQAASMGPPGGSFVTAMLPPAPAVSRVSLPRRGHKPAAAGTSGTIPGATATATEPKAREAAESGSGLAAMASGATLPTVAAAAAAPPGATAAPAPAAKAPQAPSPAGITESEPSTAPQDLLPVGLAALGPSTAAIEAAVAAATSLPASAGGGEEAQVVDGPYAAGEGGFTVESSFFTQFTWSIEAVGPVAEHHARVSPSSGAVEASTRRPEVSEMGTQPHRLPPHLQPLHPRHLRNPHRHTLAVANGDDDAGVANNNINNNLLPTCGSTTGDPMGCVINEQLPPVGIWGAAAAAAAAAGVRGLGEGEDEARELLPMAGSNNPVEEVVCAALMEGNAQHLQSQAQRQLRSQACMPRLELHHHHHHHQPLQPGYDGPGRQVGIMDEAEEAVRERRHEQDEDDVPMELCSPTHGSTDGVSCREPEAAVAFIDTGEEPDNRNGNGKHIRSSKGSEDSAGATAVLVSLLQKRPTEVAAGAGAAPVPLDSLGGLDKMSGSRSPQQQQQFAVQWRSLVPKTLLFPQGSLEAAGGAPCEAEAEGCEDMDLDLVEPGVLPGDMSLMSSDVELGTWHDLVGKPAHALEVLPPLEVSKMLPRQQQHKEQEQQQQAAVLKSGVLNPALRRQLPFLMSNLHALPRMPLRGCQVRLMASGDEEPELAAALDASAKELGFGWSAWSTDIAPEDLSGVQVLALSDSVVHAMSCPAATVNGLILKAIAVHPILLYRAEALVKGLRLLARDARRRCMATARGLPDAKPLVKLKVEVPSEPLTSSHGIPASRYSPTPSPSPSPILEDVLSLAQVDGSTPVGDCQPLYPTRVVVVMDAQGFLGTPPKLLRQLTGCLLAGSRVWGQPWLLQMREAHIIRVQTHGSQEHRVVLSRALDPDALTSTRRGSFGPHAPCGVVAAAAGSAADGRRLPQFSVLQPLGREVESSAAGSEAVVLKDAEKVMRLRRPGRLVVAAYADDVEAKLHASKGRRRRDILAGTVLEVVSFLDLLLSHAWLEQKGKF</sequence>
<feature type="region of interest" description="Disordered" evidence="1">
    <location>
        <begin position="229"/>
        <end position="261"/>
    </location>
</feature>
<feature type="region of interest" description="Disordered" evidence="1">
    <location>
        <begin position="434"/>
        <end position="465"/>
    </location>
</feature>
<feature type="compositionally biased region" description="Gly residues" evidence="1">
    <location>
        <begin position="574"/>
        <end position="584"/>
    </location>
</feature>